<keyword evidence="3" id="KW-1185">Reference proteome</keyword>
<dbReference type="PRINTS" id="PR00081">
    <property type="entry name" value="GDHRDH"/>
</dbReference>
<dbReference type="PANTHER" id="PTHR43157">
    <property type="entry name" value="PHOSPHATIDYLINOSITOL-GLYCAN BIOSYNTHESIS CLASS F PROTEIN-RELATED"/>
    <property type="match status" value="1"/>
</dbReference>
<dbReference type="InterPro" id="IPR036291">
    <property type="entry name" value="NAD(P)-bd_dom_sf"/>
</dbReference>
<protein>
    <submittedName>
        <fullName evidence="2">Uncharacterized protein</fullName>
    </submittedName>
</protein>
<dbReference type="Proteomes" id="UP001320420">
    <property type="component" value="Unassembled WGS sequence"/>
</dbReference>
<dbReference type="InterPro" id="IPR002347">
    <property type="entry name" value="SDR_fam"/>
</dbReference>
<name>A0AAN9YWI2_9PEZI</name>
<evidence type="ECO:0000256" key="1">
    <source>
        <dbReference type="ARBA" id="ARBA00023002"/>
    </source>
</evidence>
<dbReference type="EMBL" id="JAKJXP020000003">
    <property type="protein sequence ID" value="KAK7757217.1"/>
    <property type="molecule type" value="Genomic_DNA"/>
</dbReference>
<gene>
    <name evidence="2" type="ORF">SLS62_000766</name>
</gene>
<evidence type="ECO:0000313" key="3">
    <source>
        <dbReference type="Proteomes" id="UP001320420"/>
    </source>
</evidence>
<sequence length="333" mass="36846">MEGIIRFLEPNPLKQLVNQFLPLGYPTTDCSGKTVVITGANVGLGLEAARHFVRLNAERVVLGCRDVAKGDAAKNDIELSERKVGVVEVWHVDLGSFDSVVEFCERAKKLDRLDIVIENAGLATSVYETFEGYESTLTVNVISTFLMALLLLPTLRRTTTQFNVLPHLVIVSSDAHYYAAFKQQTAPSVFEALRGNDDFNDRYPVTKLLEILVVRELAAEMDKTGAPKVILNALSPGFCRTGLYRHMPFPLSLFFPIATLAVGRTGEMGSRNLVKAATMGEESHGNYIVDCSLGKTSSFVRSKEGEEVQKKVFQELLLILENIQPGVVENIWH</sequence>
<dbReference type="GO" id="GO:0016491">
    <property type="term" value="F:oxidoreductase activity"/>
    <property type="evidence" value="ECO:0007669"/>
    <property type="project" value="UniProtKB-KW"/>
</dbReference>
<organism evidence="2 3">
    <name type="scientific">Diatrype stigma</name>
    <dbReference type="NCBI Taxonomy" id="117547"/>
    <lineage>
        <taxon>Eukaryota</taxon>
        <taxon>Fungi</taxon>
        <taxon>Dikarya</taxon>
        <taxon>Ascomycota</taxon>
        <taxon>Pezizomycotina</taxon>
        <taxon>Sordariomycetes</taxon>
        <taxon>Xylariomycetidae</taxon>
        <taxon>Xylariales</taxon>
        <taxon>Diatrypaceae</taxon>
        <taxon>Diatrype</taxon>
    </lineage>
</organism>
<dbReference type="SUPFAM" id="SSF51735">
    <property type="entry name" value="NAD(P)-binding Rossmann-fold domains"/>
    <property type="match status" value="1"/>
</dbReference>
<reference evidence="2 3" key="1">
    <citation type="submission" date="2024-02" db="EMBL/GenBank/DDBJ databases">
        <title>De novo assembly and annotation of 12 fungi associated with fruit tree decline syndrome in Ontario, Canada.</title>
        <authorList>
            <person name="Sulman M."/>
            <person name="Ellouze W."/>
            <person name="Ilyukhin E."/>
        </authorList>
    </citation>
    <scope>NUCLEOTIDE SEQUENCE [LARGE SCALE GENOMIC DNA]</scope>
    <source>
        <strain evidence="2 3">M11/M66-122</strain>
    </source>
</reference>
<dbReference type="Pfam" id="PF00106">
    <property type="entry name" value="adh_short"/>
    <property type="match status" value="1"/>
</dbReference>
<dbReference type="AlphaFoldDB" id="A0AAN9YWI2"/>
<evidence type="ECO:0000313" key="2">
    <source>
        <dbReference type="EMBL" id="KAK7757217.1"/>
    </source>
</evidence>
<dbReference type="Gene3D" id="3.40.50.720">
    <property type="entry name" value="NAD(P)-binding Rossmann-like Domain"/>
    <property type="match status" value="1"/>
</dbReference>
<comment type="caution">
    <text evidence="2">The sequence shown here is derived from an EMBL/GenBank/DDBJ whole genome shotgun (WGS) entry which is preliminary data.</text>
</comment>
<proteinExistence type="predicted"/>
<dbReference type="PANTHER" id="PTHR43157:SF31">
    <property type="entry name" value="PHOSPHATIDYLINOSITOL-GLYCAN BIOSYNTHESIS CLASS F PROTEIN"/>
    <property type="match status" value="1"/>
</dbReference>
<keyword evidence="1" id="KW-0560">Oxidoreductase</keyword>
<accession>A0AAN9YWI2</accession>